<dbReference type="GO" id="GO:0047499">
    <property type="term" value="F:calcium-independent phospholipase A2 activity"/>
    <property type="evidence" value="ECO:0007669"/>
    <property type="project" value="TreeGrafter"/>
</dbReference>
<evidence type="ECO:0000313" key="6">
    <source>
        <dbReference type="EMBL" id="OCK74100.1"/>
    </source>
</evidence>
<dbReference type="GO" id="GO:0019369">
    <property type="term" value="P:arachidonate metabolic process"/>
    <property type="evidence" value="ECO:0007669"/>
    <property type="project" value="TreeGrafter"/>
</dbReference>
<protein>
    <recommendedName>
        <fullName evidence="5">PNPLA domain-containing protein</fullName>
    </recommendedName>
</protein>
<dbReference type="PANTHER" id="PTHR24185:SF1">
    <property type="entry name" value="CALCIUM-INDEPENDENT PHOSPHOLIPASE A2-GAMMA"/>
    <property type="match status" value="1"/>
</dbReference>
<dbReference type="Proteomes" id="UP000250266">
    <property type="component" value="Unassembled WGS sequence"/>
</dbReference>
<keyword evidence="2" id="KW-0442">Lipid degradation</keyword>
<feature type="short sequence motif" description="GXGXXG" evidence="4">
    <location>
        <begin position="2"/>
        <end position="7"/>
    </location>
</feature>
<feature type="non-terminal residue" evidence="6">
    <location>
        <position position="89"/>
    </location>
</feature>
<accession>A0A8E2DYU6</accession>
<sequence length="89" mass="9963">DGGGMRGYSSLLILRALMEKIIILEQNPPEGFERTRQNYLPCHYFDYIGGTSTGGQVLLSGILSIMLGRLRMSVDDAIEAYEKFAEDIF</sequence>
<dbReference type="AlphaFoldDB" id="A0A8E2DYU6"/>
<feature type="domain" description="PNPLA" evidence="5">
    <location>
        <begin position="1"/>
        <end position="89"/>
    </location>
</feature>
<dbReference type="SUPFAM" id="SSF52151">
    <property type="entry name" value="FabD/lysophospholipase-like"/>
    <property type="match status" value="1"/>
</dbReference>
<dbReference type="PANTHER" id="PTHR24185">
    <property type="entry name" value="CALCIUM-INDEPENDENT PHOSPHOLIPASE A2-GAMMA"/>
    <property type="match status" value="1"/>
</dbReference>
<evidence type="ECO:0000256" key="1">
    <source>
        <dbReference type="ARBA" id="ARBA00022801"/>
    </source>
</evidence>
<evidence type="ECO:0000256" key="4">
    <source>
        <dbReference type="PROSITE-ProRule" id="PRU01161"/>
    </source>
</evidence>
<keyword evidence="7" id="KW-1185">Reference proteome</keyword>
<name>A0A8E2DYU6_9PEZI</name>
<gene>
    <name evidence="6" type="ORF">K432DRAFT_247363</name>
</gene>
<dbReference type="Gene3D" id="3.40.1090.10">
    <property type="entry name" value="Cytosolic phospholipase A2 catalytic domain"/>
    <property type="match status" value="1"/>
</dbReference>
<evidence type="ECO:0000259" key="5">
    <source>
        <dbReference type="PROSITE" id="PS51635"/>
    </source>
</evidence>
<dbReference type="EMBL" id="KV745560">
    <property type="protein sequence ID" value="OCK74100.1"/>
    <property type="molecule type" value="Genomic_DNA"/>
</dbReference>
<dbReference type="InterPro" id="IPR016035">
    <property type="entry name" value="Acyl_Trfase/lysoPLipase"/>
</dbReference>
<dbReference type="InterPro" id="IPR002641">
    <property type="entry name" value="PNPLA_dom"/>
</dbReference>
<evidence type="ECO:0000313" key="7">
    <source>
        <dbReference type="Proteomes" id="UP000250266"/>
    </source>
</evidence>
<feature type="short sequence motif" description="GXSXG" evidence="4">
    <location>
        <begin position="50"/>
        <end position="54"/>
    </location>
</feature>
<dbReference type="OrthoDB" id="1658288at2759"/>
<dbReference type="Pfam" id="PF01734">
    <property type="entry name" value="Patatin"/>
    <property type="match status" value="1"/>
</dbReference>
<dbReference type="GO" id="GO:0046486">
    <property type="term" value="P:glycerolipid metabolic process"/>
    <property type="evidence" value="ECO:0007669"/>
    <property type="project" value="UniProtKB-ARBA"/>
</dbReference>
<keyword evidence="1" id="KW-0378">Hydrolase</keyword>
<evidence type="ECO:0000256" key="3">
    <source>
        <dbReference type="ARBA" id="ARBA00023098"/>
    </source>
</evidence>
<comment type="caution">
    <text evidence="4">Lacks conserved residue(s) required for the propagation of feature annotation.</text>
</comment>
<evidence type="ECO:0000256" key="2">
    <source>
        <dbReference type="ARBA" id="ARBA00022963"/>
    </source>
</evidence>
<dbReference type="GO" id="GO:0016020">
    <property type="term" value="C:membrane"/>
    <property type="evidence" value="ECO:0007669"/>
    <property type="project" value="TreeGrafter"/>
</dbReference>
<organism evidence="6 7">
    <name type="scientific">Lepidopterella palustris CBS 459.81</name>
    <dbReference type="NCBI Taxonomy" id="1314670"/>
    <lineage>
        <taxon>Eukaryota</taxon>
        <taxon>Fungi</taxon>
        <taxon>Dikarya</taxon>
        <taxon>Ascomycota</taxon>
        <taxon>Pezizomycotina</taxon>
        <taxon>Dothideomycetes</taxon>
        <taxon>Pleosporomycetidae</taxon>
        <taxon>Mytilinidiales</taxon>
        <taxon>Argynnaceae</taxon>
        <taxon>Lepidopterella</taxon>
    </lineage>
</organism>
<dbReference type="PROSITE" id="PS51635">
    <property type="entry name" value="PNPLA"/>
    <property type="match status" value="1"/>
</dbReference>
<proteinExistence type="predicted"/>
<keyword evidence="3" id="KW-0443">Lipid metabolism</keyword>
<feature type="non-terminal residue" evidence="6">
    <location>
        <position position="1"/>
    </location>
</feature>
<dbReference type="GO" id="GO:0016042">
    <property type="term" value="P:lipid catabolic process"/>
    <property type="evidence" value="ECO:0007669"/>
    <property type="project" value="UniProtKB-KW"/>
</dbReference>
<reference evidence="6 7" key="1">
    <citation type="journal article" date="2016" name="Nat. Commun.">
        <title>Ectomycorrhizal ecology is imprinted in the genome of the dominant symbiotic fungus Cenococcum geophilum.</title>
        <authorList>
            <consortium name="DOE Joint Genome Institute"/>
            <person name="Peter M."/>
            <person name="Kohler A."/>
            <person name="Ohm R.A."/>
            <person name="Kuo A."/>
            <person name="Krutzmann J."/>
            <person name="Morin E."/>
            <person name="Arend M."/>
            <person name="Barry K.W."/>
            <person name="Binder M."/>
            <person name="Choi C."/>
            <person name="Clum A."/>
            <person name="Copeland A."/>
            <person name="Grisel N."/>
            <person name="Haridas S."/>
            <person name="Kipfer T."/>
            <person name="LaButti K."/>
            <person name="Lindquist E."/>
            <person name="Lipzen A."/>
            <person name="Maire R."/>
            <person name="Meier B."/>
            <person name="Mihaltcheva S."/>
            <person name="Molinier V."/>
            <person name="Murat C."/>
            <person name="Poggeler S."/>
            <person name="Quandt C.A."/>
            <person name="Sperisen C."/>
            <person name="Tritt A."/>
            <person name="Tisserant E."/>
            <person name="Crous P.W."/>
            <person name="Henrissat B."/>
            <person name="Nehls U."/>
            <person name="Egli S."/>
            <person name="Spatafora J.W."/>
            <person name="Grigoriev I.V."/>
            <person name="Martin F.M."/>
        </authorList>
    </citation>
    <scope>NUCLEOTIDE SEQUENCE [LARGE SCALE GENOMIC DNA]</scope>
    <source>
        <strain evidence="6 7">CBS 459.81</strain>
    </source>
</reference>